<keyword evidence="1" id="KW-0812">Transmembrane</keyword>
<accession>A0AAV0R298</accession>
<evidence type="ECO:0000313" key="2">
    <source>
        <dbReference type="EMBL" id="CAI0551396.1"/>
    </source>
</evidence>
<keyword evidence="1" id="KW-0472">Membrane</keyword>
<dbReference type="SUPFAM" id="SSF49723">
    <property type="entry name" value="Lipase/lipooxygenase domain (PLAT/LH2 domain)"/>
    <property type="match status" value="1"/>
</dbReference>
<dbReference type="InterPro" id="IPR036392">
    <property type="entry name" value="PLAT/LH2_dom_sf"/>
</dbReference>
<dbReference type="Proteomes" id="UP001154282">
    <property type="component" value="Unassembled WGS sequence"/>
</dbReference>
<proteinExistence type="predicted"/>
<gene>
    <name evidence="2" type="ORF">LITE_LOCUS45952</name>
</gene>
<organism evidence="2 3">
    <name type="scientific">Linum tenue</name>
    <dbReference type="NCBI Taxonomy" id="586396"/>
    <lineage>
        <taxon>Eukaryota</taxon>
        <taxon>Viridiplantae</taxon>
        <taxon>Streptophyta</taxon>
        <taxon>Embryophyta</taxon>
        <taxon>Tracheophyta</taxon>
        <taxon>Spermatophyta</taxon>
        <taxon>Magnoliopsida</taxon>
        <taxon>eudicotyledons</taxon>
        <taxon>Gunneridae</taxon>
        <taxon>Pentapetalae</taxon>
        <taxon>rosids</taxon>
        <taxon>fabids</taxon>
        <taxon>Malpighiales</taxon>
        <taxon>Linaceae</taxon>
        <taxon>Linum</taxon>
    </lineage>
</organism>
<keyword evidence="3" id="KW-1185">Reference proteome</keyword>
<feature type="transmembrane region" description="Helical" evidence="1">
    <location>
        <begin position="49"/>
        <end position="67"/>
    </location>
</feature>
<comment type="caution">
    <text evidence="2">The sequence shown here is derived from an EMBL/GenBank/DDBJ whole genome shotgun (WGS) entry which is preliminary data.</text>
</comment>
<protein>
    <submittedName>
        <fullName evidence="2">Uncharacterized protein</fullName>
    </submittedName>
</protein>
<sequence length="68" mass="7733">MKKNVLEFNDVNASVVDRFDELLGRGVSLQLISSVHGDPRKSFLWKNNFCLSYLLFGLLFSPTFGGFF</sequence>
<evidence type="ECO:0000313" key="3">
    <source>
        <dbReference type="Proteomes" id="UP001154282"/>
    </source>
</evidence>
<keyword evidence="1" id="KW-1133">Transmembrane helix</keyword>
<reference evidence="2" key="1">
    <citation type="submission" date="2022-08" db="EMBL/GenBank/DDBJ databases">
        <authorList>
            <person name="Gutierrez-Valencia J."/>
        </authorList>
    </citation>
    <scope>NUCLEOTIDE SEQUENCE</scope>
</reference>
<dbReference type="EMBL" id="CAMGYJ010000010">
    <property type="protein sequence ID" value="CAI0551396.1"/>
    <property type="molecule type" value="Genomic_DNA"/>
</dbReference>
<dbReference type="Gene3D" id="2.60.60.20">
    <property type="entry name" value="PLAT/LH2 domain"/>
    <property type="match status" value="1"/>
</dbReference>
<name>A0AAV0R298_9ROSI</name>
<dbReference type="AlphaFoldDB" id="A0AAV0R298"/>
<evidence type="ECO:0000256" key="1">
    <source>
        <dbReference type="SAM" id="Phobius"/>
    </source>
</evidence>